<dbReference type="GeneID" id="301137363"/>
<feature type="binding site" evidence="2">
    <location>
        <position position="168"/>
    </location>
    <ligand>
        <name>substrate</name>
    </ligand>
</feature>
<dbReference type="Gene3D" id="3.40.50.11190">
    <property type="match status" value="1"/>
</dbReference>
<dbReference type="GO" id="GO:0016758">
    <property type="term" value="F:hexosyltransferase activity"/>
    <property type="evidence" value="ECO:0007669"/>
    <property type="project" value="InterPro"/>
</dbReference>
<evidence type="ECO:0000313" key="5">
    <source>
        <dbReference type="Proteomes" id="UP000036867"/>
    </source>
</evidence>
<sequence length="359" mass="41461">MQVFIRTDASIQIGSGHVMRCLTLANQLKQKNVSIKFICRELKGNMIEYIRQQGFEVYTLKGIDVVSHWDWTTEHWLEDAQGTNDFLQNENQLINLLIVDHYSLDMKWEEKIRPFVREIMVIDDLADRNHDCDLLLDQNYYVNMESRYKDLVSEKCMQFLGPNFALLRDEFLVIDPTTILRDGEIHNIFIFFGGTDSSGETLKALYAIERLLHDDLKVNVVVGASNPYKSKIKEFCDGYKNIQLHCQIDYMANLMLEADIAIGAGGSASWERIYVKLPSIVEIVADNQKELTEALETTNAIYSLGKYSDVKEHDIYHQLKLLLINPKKVKKMVEQCNYVMDSSVLREKKLASQILKAIF</sequence>
<dbReference type="RefSeq" id="WP_053417770.1">
    <property type="nucleotide sequence ID" value="NZ_LILB01000005.1"/>
</dbReference>
<feature type="binding site" evidence="2">
    <location>
        <position position="271"/>
    </location>
    <ligand>
        <name>substrate</name>
    </ligand>
</feature>
<protein>
    <recommendedName>
        <fullName evidence="3">Glycosyl transferase family 28 C-terminal domain-containing protein</fullName>
    </recommendedName>
</protein>
<comment type="caution">
    <text evidence="4">The sequence shown here is derived from an EMBL/GenBank/DDBJ whole genome shotgun (WGS) entry which is preliminary data.</text>
</comment>
<gene>
    <name evidence="4" type="ORF">AMD00_14775</name>
</gene>
<evidence type="ECO:0000256" key="2">
    <source>
        <dbReference type="PIRSR" id="PIRSR620023-2"/>
    </source>
</evidence>
<reference evidence="5" key="1">
    <citation type="submission" date="2015-08" db="EMBL/GenBank/DDBJ databases">
        <title>Fjat-10028 dsm 16317.</title>
        <authorList>
            <person name="Liu B."/>
            <person name="Wang J."/>
            <person name="Zhu Y."/>
            <person name="Liu G."/>
            <person name="Chen Q."/>
            <person name="Chen Z."/>
            <person name="Lan J."/>
            <person name="Che J."/>
            <person name="Ge C."/>
            <person name="Shi H."/>
            <person name="Pan Z."/>
            <person name="Liu X."/>
        </authorList>
    </citation>
    <scope>NUCLEOTIDE SEQUENCE [LARGE SCALE GENOMIC DNA]</scope>
    <source>
        <strain evidence="5">DSM 16317</strain>
    </source>
</reference>
<feature type="active site" description="Proton acceptor" evidence="1">
    <location>
        <position position="17"/>
    </location>
</feature>
<dbReference type="EMBL" id="LILB01000005">
    <property type="protein sequence ID" value="KOO49602.1"/>
    <property type="molecule type" value="Genomic_DNA"/>
</dbReference>
<keyword evidence="5" id="KW-1185">Reference proteome</keyword>
<dbReference type="OrthoDB" id="9805604at2"/>
<evidence type="ECO:0000259" key="3">
    <source>
        <dbReference type="Pfam" id="PF04101"/>
    </source>
</evidence>
<dbReference type="Proteomes" id="UP000036867">
    <property type="component" value="Unassembled WGS sequence"/>
</dbReference>
<evidence type="ECO:0000313" key="4">
    <source>
        <dbReference type="EMBL" id="KOO49602.1"/>
    </source>
</evidence>
<dbReference type="STRING" id="263475.AMD00_14775"/>
<dbReference type="SUPFAM" id="SSF53756">
    <property type="entry name" value="UDP-Glycosyltransferase/glycogen phosphorylase"/>
    <property type="match status" value="1"/>
</dbReference>
<proteinExistence type="predicted"/>
<name>A0A0M0LFB4_9BACL</name>
<dbReference type="AlphaFoldDB" id="A0A0M0LFB4"/>
<dbReference type="InterPro" id="IPR020023">
    <property type="entry name" value="PseG"/>
</dbReference>
<evidence type="ECO:0000256" key="1">
    <source>
        <dbReference type="PIRSR" id="PIRSR620023-1"/>
    </source>
</evidence>
<accession>A0A0M0LFB4</accession>
<dbReference type="InterPro" id="IPR007235">
    <property type="entry name" value="Glyco_trans_28_C"/>
</dbReference>
<organism evidence="4 5">
    <name type="scientific">Viridibacillus arvi</name>
    <dbReference type="NCBI Taxonomy" id="263475"/>
    <lineage>
        <taxon>Bacteria</taxon>
        <taxon>Bacillati</taxon>
        <taxon>Bacillota</taxon>
        <taxon>Bacilli</taxon>
        <taxon>Bacillales</taxon>
        <taxon>Caryophanaceae</taxon>
        <taxon>Viridibacillus</taxon>
    </lineage>
</organism>
<dbReference type="Pfam" id="PF04101">
    <property type="entry name" value="Glyco_tran_28_C"/>
    <property type="match status" value="1"/>
</dbReference>
<dbReference type="Gene3D" id="3.40.50.2000">
    <property type="entry name" value="Glycogen Phosphorylase B"/>
    <property type="match status" value="1"/>
</dbReference>
<dbReference type="NCBIfam" id="TIGR03590">
    <property type="entry name" value="PseG"/>
    <property type="match status" value="1"/>
</dbReference>
<feature type="domain" description="Glycosyl transferase family 28 C-terminal" evidence="3">
    <location>
        <begin position="191"/>
        <end position="335"/>
    </location>
</feature>